<evidence type="ECO:0000256" key="1">
    <source>
        <dbReference type="SAM" id="Phobius"/>
    </source>
</evidence>
<feature type="domain" description="YutG/PgpA" evidence="2">
    <location>
        <begin position="11"/>
        <end position="148"/>
    </location>
</feature>
<gene>
    <name evidence="3" type="ORF">METZ01_LOCUS376747</name>
</gene>
<feature type="transmembrane region" description="Helical" evidence="1">
    <location>
        <begin position="83"/>
        <end position="109"/>
    </location>
</feature>
<dbReference type="PIRSF" id="PIRSF006162">
    <property type="entry name" value="PgpA"/>
    <property type="match status" value="1"/>
</dbReference>
<sequence>MTIKRRIAMLLSTWFGCGFFKPAPGTSGSLAALPIAWVLTELGGYQALAVATIIITAIGVWASNVHSQELLEEDPPQVVIDEVAGQLLTLLVVPPTLIHYLFGFVLFRIADIVKPWPVSWVDQNIKGGLGIMLDDILAAAYAGAGLLIALSWL</sequence>
<dbReference type="CDD" id="cd06971">
    <property type="entry name" value="PgpA"/>
    <property type="match status" value="1"/>
</dbReference>
<reference evidence="3" key="1">
    <citation type="submission" date="2018-05" db="EMBL/GenBank/DDBJ databases">
        <authorList>
            <person name="Lanie J.A."/>
            <person name="Ng W.-L."/>
            <person name="Kazmierczak K.M."/>
            <person name="Andrzejewski T.M."/>
            <person name="Davidsen T.M."/>
            <person name="Wayne K.J."/>
            <person name="Tettelin H."/>
            <person name="Glass J.I."/>
            <person name="Rusch D."/>
            <person name="Podicherti R."/>
            <person name="Tsui H.-C.T."/>
            <person name="Winkler M.E."/>
        </authorList>
    </citation>
    <scope>NUCLEOTIDE SEQUENCE</scope>
</reference>
<feature type="transmembrane region" description="Helical" evidence="1">
    <location>
        <begin position="129"/>
        <end position="152"/>
    </location>
</feature>
<dbReference type="GO" id="GO:0008962">
    <property type="term" value="F:phosphatidylglycerophosphatase activity"/>
    <property type="evidence" value="ECO:0007669"/>
    <property type="project" value="InterPro"/>
</dbReference>
<dbReference type="Pfam" id="PF04608">
    <property type="entry name" value="PgpA"/>
    <property type="match status" value="1"/>
</dbReference>
<dbReference type="InterPro" id="IPR036681">
    <property type="entry name" value="PgpA-like_sf"/>
</dbReference>
<dbReference type="PANTHER" id="PTHR36305:SF1">
    <property type="entry name" value="PHOSPHATIDYLGLYCEROPHOSPHATASE A"/>
    <property type="match status" value="1"/>
</dbReference>
<dbReference type="AlphaFoldDB" id="A0A382TPJ9"/>
<dbReference type="PANTHER" id="PTHR36305">
    <property type="entry name" value="PHOSPHATIDYLGLYCEROPHOSPHATASE A"/>
    <property type="match status" value="1"/>
</dbReference>
<name>A0A382TPJ9_9ZZZZ</name>
<organism evidence="3">
    <name type="scientific">marine metagenome</name>
    <dbReference type="NCBI Taxonomy" id="408172"/>
    <lineage>
        <taxon>unclassified sequences</taxon>
        <taxon>metagenomes</taxon>
        <taxon>ecological metagenomes</taxon>
    </lineage>
</organism>
<dbReference type="PROSITE" id="PS51257">
    <property type="entry name" value="PROKAR_LIPOPROTEIN"/>
    <property type="match status" value="1"/>
</dbReference>
<dbReference type="InterPro" id="IPR026037">
    <property type="entry name" value="PgpA"/>
</dbReference>
<dbReference type="GO" id="GO:0006629">
    <property type="term" value="P:lipid metabolic process"/>
    <property type="evidence" value="ECO:0007669"/>
    <property type="project" value="InterPro"/>
</dbReference>
<proteinExistence type="predicted"/>
<accession>A0A382TPJ9</accession>
<feature type="transmembrane region" description="Helical" evidence="1">
    <location>
        <begin position="42"/>
        <end position="62"/>
    </location>
</feature>
<evidence type="ECO:0000313" key="3">
    <source>
        <dbReference type="EMBL" id="SVD23893.1"/>
    </source>
</evidence>
<keyword evidence="1" id="KW-1133">Transmembrane helix</keyword>
<dbReference type="InterPro" id="IPR007686">
    <property type="entry name" value="YutG/PgpA"/>
</dbReference>
<keyword evidence="1" id="KW-0812">Transmembrane</keyword>
<keyword evidence="1" id="KW-0472">Membrane</keyword>
<dbReference type="EMBL" id="UINC01138139">
    <property type="protein sequence ID" value="SVD23893.1"/>
    <property type="molecule type" value="Genomic_DNA"/>
</dbReference>
<dbReference type="SUPFAM" id="SSF101307">
    <property type="entry name" value="YutG-like"/>
    <property type="match status" value="1"/>
</dbReference>
<evidence type="ECO:0000259" key="2">
    <source>
        <dbReference type="Pfam" id="PF04608"/>
    </source>
</evidence>
<protein>
    <recommendedName>
        <fullName evidence="2">YutG/PgpA domain-containing protein</fullName>
    </recommendedName>
</protein>